<dbReference type="STRING" id="5762.D2W0H1"/>
<dbReference type="GO" id="GO:0016491">
    <property type="term" value="F:oxidoreductase activity"/>
    <property type="evidence" value="ECO:0007669"/>
    <property type="project" value="UniProtKB-KW"/>
</dbReference>
<dbReference type="Pfam" id="PF00106">
    <property type="entry name" value="adh_short"/>
    <property type="match status" value="1"/>
</dbReference>
<dbReference type="OMA" id="NEVIFMM"/>
<dbReference type="InterPro" id="IPR036291">
    <property type="entry name" value="NAD(P)-bd_dom_sf"/>
</dbReference>
<dbReference type="PANTHER" id="PTHR43157">
    <property type="entry name" value="PHOSPHATIDYLINOSITOL-GLYCAN BIOSYNTHESIS CLASS F PROTEIN-RELATED"/>
    <property type="match status" value="1"/>
</dbReference>
<dbReference type="eggNOG" id="KOG1208">
    <property type="taxonomic scope" value="Eukaryota"/>
</dbReference>
<reference evidence="2 3" key="1">
    <citation type="journal article" date="2010" name="Cell">
        <title>The genome of Naegleria gruberi illuminates early eukaryotic versatility.</title>
        <authorList>
            <person name="Fritz-Laylin L.K."/>
            <person name="Prochnik S.E."/>
            <person name="Ginger M.L."/>
            <person name="Dacks J.B."/>
            <person name="Carpenter M.L."/>
            <person name="Field M.C."/>
            <person name="Kuo A."/>
            <person name="Paredez A."/>
            <person name="Chapman J."/>
            <person name="Pham J."/>
            <person name="Shu S."/>
            <person name="Neupane R."/>
            <person name="Cipriano M."/>
            <person name="Mancuso J."/>
            <person name="Tu H."/>
            <person name="Salamov A."/>
            <person name="Lindquist E."/>
            <person name="Shapiro H."/>
            <person name="Lucas S."/>
            <person name="Grigoriev I.V."/>
            <person name="Cande W.Z."/>
            <person name="Fulton C."/>
            <person name="Rokhsar D.S."/>
            <person name="Dawson S.C."/>
        </authorList>
    </citation>
    <scope>NUCLEOTIDE SEQUENCE [LARGE SCALE GENOMIC DNA]</scope>
    <source>
        <strain evidence="2 3">NEG-M</strain>
    </source>
</reference>
<proteinExistence type="predicted"/>
<gene>
    <name evidence="2" type="ORF">NAEGRDRAFT_44843</name>
</gene>
<protein>
    <submittedName>
        <fullName evidence="2">Predicted protein</fullName>
    </submittedName>
</protein>
<keyword evidence="1" id="KW-0560">Oxidoreductase</keyword>
<sequence length="297" mass="33579">MKGKIVLITGVAKGGISYETCRVLLSLGAVVVMTMRNVKSGEETRRELIKESKCLEEQAHVLSLDLADLRNVERFVEVFKTKFNSTCHVLINNAGLYNPLAKLTSDNIESHFGVNHLGHFYLTELLMDVLVKSKTRVIVVSSKLHEYYTPSEKLFTTKEEFYQNDGSKSKNDLYSRSKFANILYCKKLDRIFQEKDTSNDRACCVSLHPGLVTTSIATHGSFRTILLYKFLALISKDKVHGAQTSIHCALIDRSEIKGGEYFKDCAISKSNPLTNDHQMQDDLWELSLELISLCIKK</sequence>
<dbReference type="KEGG" id="ngr:NAEGRDRAFT_44843"/>
<name>D2W0H1_NAEGR</name>
<dbReference type="EMBL" id="GG738918">
    <property type="protein sequence ID" value="EFC37427.1"/>
    <property type="molecule type" value="Genomic_DNA"/>
</dbReference>
<evidence type="ECO:0000256" key="1">
    <source>
        <dbReference type="ARBA" id="ARBA00023002"/>
    </source>
</evidence>
<evidence type="ECO:0000313" key="2">
    <source>
        <dbReference type="EMBL" id="EFC37427.1"/>
    </source>
</evidence>
<dbReference type="InterPro" id="IPR002347">
    <property type="entry name" value="SDR_fam"/>
</dbReference>
<dbReference type="OrthoDB" id="191139at2759"/>
<keyword evidence="3" id="KW-1185">Reference proteome</keyword>
<accession>D2W0H1</accession>
<dbReference type="VEuPathDB" id="AmoebaDB:NAEGRDRAFT_44843"/>
<dbReference type="Proteomes" id="UP000006671">
    <property type="component" value="Unassembled WGS sequence"/>
</dbReference>
<dbReference type="PANTHER" id="PTHR43157:SF31">
    <property type="entry name" value="PHOSPHATIDYLINOSITOL-GLYCAN BIOSYNTHESIS CLASS F PROTEIN"/>
    <property type="match status" value="1"/>
</dbReference>
<dbReference type="Gene3D" id="3.40.50.720">
    <property type="entry name" value="NAD(P)-binding Rossmann-like Domain"/>
    <property type="match status" value="1"/>
</dbReference>
<dbReference type="FunCoup" id="D2W0H1">
    <property type="interactions" value="121"/>
</dbReference>
<dbReference type="InParanoid" id="D2W0H1"/>
<evidence type="ECO:0000313" key="3">
    <source>
        <dbReference type="Proteomes" id="UP000006671"/>
    </source>
</evidence>
<dbReference type="RefSeq" id="XP_002670171.1">
    <property type="nucleotide sequence ID" value="XM_002670125.1"/>
</dbReference>
<dbReference type="SUPFAM" id="SSF51735">
    <property type="entry name" value="NAD(P)-binding Rossmann-fold domains"/>
    <property type="match status" value="1"/>
</dbReference>
<dbReference type="AlphaFoldDB" id="D2W0H1"/>
<organism evidence="3">
    <name type="scientific">Naegleria gruberi</name>
    <name type="common">Amoeba</name>
    <dbReference type="NCBI Taxonomy" id="5762"/>
    <lineage>
        <taxon>Eukaryota</taxon>
        <taxon>Discoba</taxon>
        <taxon>Heterolobosea</taxon>
        <taxon>Tetramitia</taxon>
        <taxon>Eutetramitia</taxon>
        <taxon>Vahlkampfiidae</taxon>
        <taxon>Naegleria</taxon>
    </lineage>
</organism>
<dbReference type="GeneID" id="8861081"/>